<dbReference type="KEGG" id="ptm:GSPATT00038549001"/>
<dbReference type="OMA" id="CAECLTV"/>
<dbReference type="RefSeq" id="XP_001437842.1">
    <property type="nucleotide sequence ID" value="XM_001437805.1"/>
</dbReference>
<keyword evidence="5" id="KW-0175">Coiled coil</keyword>
<keyword evidence="3" id="KW-0862">Zinc</keyword>
<dbReference type="PROSITE" id="PS00518">
    <property type="entry name" value="ZF_RING_1"/>
    <property type="match status" value="1"/>
</dbReference>
<dbReference type="SUPFAM" id="SSF57850">
    <property type="entry name" value="RING/U-box"/>
    <property type="match status" value="1"/>
</dbReference>
<dbReference type="PANTHER" id="PTHR24103">
    <property type="entry name" value="E3 UBIQUITIN-PROTEIN LIGASE TRIM"/>
    <property type="match status" value="1"/>
</dbReference>
<evidence type="ECO:0000256" key="3">
    <source>
        <dbReference type="ARBA" id="ARBA00022833"/>
    </source>
</evidence>
<dbReference type="GeneID" id="5023627"/>
<dbReference type="HOGENOM" id="CLU_030542_0_0_1"/>
<dbReference type="Gene3D" id="3.30.160.60">
    <property type="entry name" value="Classic Zinc Finger"/>
    <property type="match status" value="1"/>
</dbReference>
<feature type="region of interest" description="Disordered" evidence="6">
    <location>
        <begin position="451"/>
        <end position="477"/>
    </location>
</feature>
<name>A0CI28_PARTE</name>
<evidence type="ECO:0000313" key="9">
    <source>
        <dbReference type="Proteomes" id="UP000000600"/>
    </source>
</evidence>
<dbReference type="eggNOG" id="ENOG502SQJ5">
    <property type="taxonomic scope" value="Eukaryota"/>
</dbReference>
<evidence type="ECO:0000256" key="4">
    <source>
        <dbReference type="PROSITE-ProRule" id="PRU00024"/>
    </source>
</evidence>
<keyword evidence="2 4" id="KW-0863">Zinc-finger</keyword>
<dbReference type="SUPFAM" id="SSF57845">
    <property type="entry name" value="B-box zinc-binding domain"/>
    <property type="match status" value="1"/>
</dbReference>
<dbReference type="Proteomes" id="UP000000600">
    <property type="component" value="Unassembled WGS sequence"/>
</dbReference>
<evidence type="ECO:0000256" key="5">
    <source>
        <dbReference type="SAM" id="Coils"/>
    </source>
</evidence>
<evidence type="ECO:0000256" key="1">
    <source>
        <dbReference type="ARBA" id="ARBA00022723"/>
    </source>
</evidence>
<dbReference type="InterPro" id="IPR013083">
    <property type="entry name" value="Znf_RING/FYVE/PHD"/>
</dbReference>
<keyword evidence="9" id="KW-1185">Reference proteome</keyword>
<evidence type="ECO:0000259" key="7">
    <source>
        <dbReference type="PROSITE" id="PS50119"/>
    </source>
</evidence>
<feature type="coiled-coil region" evidence="5">
    <location>
        <begin position="142"/>
        <end position="169"/>
    </location>
</feature>
<dbReference type="GO" id="GO:0045087">
    <property type="term" value="P:innate immune response"/>
    <property type="evidence" value="ECO:0000318"/>
    <property type="project" value="GO_Central"/>
</dbReference>
<keyword evidence="1" id="KW-0479">Metal-binding</keyword>
<dbReference type="InterPro" id="IPR032675">
    <property type="entry name" value="LRR_dom_sf"/>
</dbReference>
<protein>
    <recommendedName>
        <fullName evidence="7">B box-type domain-containing protein</fullName>
    </recommendedName>
</protein>
<dbReference type="Gene3D" id="3.80.10.10">
    <property type="entry name" value="Ribonuclease Inhibitor"/>
    <property type="match status" value="1"/>
</dbReference>
<gene>
    <name evidence="8" type="ORF">GSPATT00038549001</name>
</gene>
<dbReference type="GO" id="GO:0008270">
    <property type="term" value="F:zinc ion binding"/>
    <property type="evidence" value="ECO:0007669"/>
    <property type="project" value="UniProtKB-KW"/>
</dbReference>
<feature type="domain" description="B box-type" evidence="7">
    <location>
        <begin position="104"/>
        <end position="145"/>
    </location>
</feature>
<dbReference type="SUPFAM" id="SSF52047">
    <property type="entry name" value="RNI-like"/>
    <property type="match status" value="1"/>
</dbReference>
<dbReference type="InterPro" id="IPR017907">
    <property type="entry name" value="Znf_RING_CS"/>
</dbReference>
<dbReference type="InterPro" id="IPR000315">
    <property type="entry name" value="Znf_B-box"/>
</dbReference>
<dbReference type="Pfam" id="PF00643">
    <property type="entry name" value="zf-B_box"/>
    <property type="match status" value="1"/>
</dbReference>
<evidence type="ECO:0000313" key="8">
    <source>
        <dbReference type="EMBL" id="CAK70445.1"/>
    </source>
</evidence>
<proteinExistence type="predicted"/>
<dbReference type="Gene3D" id="3.30.40.10">
    <property type="entry name" value="Zinc/RING finger domain, C3HC4 (zinc finger)"/>
    <property type="match status" value="1"/>
</dbReference>
<dbReference type="OrthoDB" id="76105at2759"/>
<dbReference type="AlphaFoldDB" id="A0CI28"/>
<feature type="compositionally biased region" description="Polar residues" evidence="6">
    <location>
        <begin position="451"/>
        <end position="468"/>
    </location>
</feature>
<dbReference type="InParanoid" id="A0CI28"/>
<dbReference type="STRING" id="5888.A0CI28"/>
<dbReference type="InterPro" id="IPR050143">
    <property type="entry name" value="TRIM/RBCC"/>
</dbReference>
<dbReference type="PROSITE" id="PS50119">
    <property type="entry name" value="ZF_BBOX"/>
    <property type="match status" value="1"/>
</dbReference>
<dbReference type="Pfam" id="PF13445">
    <property type="entry name" value="zf-RING_UBOX"/>
    <property type="match status" value="1"/>
</dbReference>
<dbReference type="SMART" id="SM00336">
    <property type="entry name" value="BBOX"/>
    <property type="match status" value="1"/>
</dbReference>
<evidence type="ECO:0000256" key="6">
    <source>
        <dbReference type="SAM" id="MobiDB-lite"/>
    </source>
</evidence>
<reference evidence="8 9" key="1">
    <citation type="journal article" date="2006" name="Nature">
        <title>Global trends of whole-genome duplications revealed by the ciliate Paramecium tetraurelia.</title>
        <authorList>
            <consortium name="Genoscope"/>
            <person name="Aury J.-M."/>
            <person name="Jaillon O."/>
            <person name="Duret L."/>
            <person name="Noel B."/>
            <person name="Jubin C."/>
            <person name="Porcel B.M."/>
            <person name="Segurens B."/>
            <person name="Daubin V."/>
            <person name="Anthouard V."/>
            <person name="Aiach N."/>
            <person name="Arnaiz O."/>
            <person name="Billaut A."/>
            <person name="Beisson J."/>
            <person name="Blanc I."/>
            <person name="Bouhouche K."/>
            <person name="Camara F."/>
            <person name="Duharcourt S."/>
            <person name="Guigo R."/>
            <person name="Gogendeau D."/>
            <person name="Katinka M."/>
            <person name="Keller A.-M."/>
            <person name="Kissmehl R."/>
            <person name="Klotz C."/>
            <person name="Koll F."/>
            <person name="Le Moue A."/>
            <person name="Lepere C."/>
            <person name="Malinsky S."/>
            <person name="Nowacki M."/>
            <person name="Nowak J.K."/>
            <person name="Plattner H."/>
            <person name="Poulain J."/>
            <person name="Ruiz F."/>
            <person name="Serrano V."/>
            <person name="Zagulski M."/>
            <person name="Dessen P."/>
            <person name="Betermier M."/>
            <person name="Weissenbach J."/>
            <person name="Scarpelli C."/>
            <person name="Schachter V."/>
            <person name="Sperling L."/>
            <person name="Meyer E."/>
            <person name="Cohen J."/>
            <person name="Wincker P."/>
        </authorList>
    </citation>
    <scope>NUCLEOTIDE SEQUENCE [LARGE SCALE GENOMIC DNA]</scope>
    <source>
        <strain evidence="8 9">Stock d4-2</strain>
    </source>
</reference>
<dbReference type="InterPro" id="IPR027370">
    <property type="entry name" value="Znf-RING_euk"/>
</dbReference>
<sequence length="625" mass="73478">MNSDLFACQFCKEYFSIQREPFLLPDCGHSVCAECLTVKLKNGNQFVCKEDGYIYLNYQGSVQVTRNQMNEFPKNFALLQIIKNRPTNRKIVMNNSPKQTEIEQDSDRCKKHGERMDVVCVDHRVRICAKCALFGDHADHKVVNLEDALKKIIRRIDELKDMSERLDKAANETFEMSQYFNKIELHFQSNLDIQIKQVNAFFDELTQILDSKRNKIIQECREKIIHSQELYNKYITESFIDVQRKVELWRMTSKDRIHYYEEQQKSNSIPFELISISSTNELMLIGAQYLKELETTKQQILLKIDEPSYREIHLEMKSDLEQFINTHLIVYQKDPQFRLENSLSRLESITECSLLKDINSSIIQDPLNQNQMELWIKQYQENQQYKQQLNQQFQLQQQQQQLQQQQYLFVQQQHQQQPSNQPYQQLSYSNHQRTDQPLTSQELDDQYLNNLKKSPSATTLATRRTVSPSPIRRSMKQKKINEKFQPLIVKLKGDGLDQCDFSQAELGDEGLLSLITIIKKTKNLRVLKLAKNKIQDGAAQQLLIELIEKQNENEQENNQISTINLSSNMLTDKVVDTILDLCKKFSKTMQHQSLNQIYLNQNIINLSRVKRKVDEIKKYGLIIAI</sequence>
<dbReference type="EMBL" id="CT868082">
    <property type="protein sequence ID" value="CAK70445.1"/>
    <property type="molecule type" value="Genomic_DNA"/>
</dbReference>
<accession>A0CI28</accession>
<evidence type="ECO:0000256" key="2">
    <source>
        <dbReference type="ARBA" id="ARBA00022771"/>
    </source>
</evidence>
<organism evidence="8 9">
    <name type="scientific">Paramecium tetraurelia</name>
    <dbReference type="NCBI Taxonomy" id="5888"/>
    <lineage>
        <taxon>Eukaryota</taxon>
        <taxon>Sar</taxon>
        <taxon>Alveolata</taxon>
        <taxon>Ciliophora</taxon>
        <taxon>Intramacronucleata</taxon>
        <taxon>Oligohymenophorea</taxon>
        <taxon>Peniculida</taxon>
        <taxon>Parameciidae</taxon>
        <taxon>Paramecium</taxon>
    </lineage>
</organism>